<gene>
    <name evidence="6" type="ORF">P8A19_39450</name>
</gene>
<feature type="chain" id="PRO_5047195444" evidence="4">
    <location>
        <begin position="33"/>
        <end position="550"/>
    </location>
</feature>
<evidence type="ECO:0000256" key="4">
    <source>
        <dbReference type="SAM" id="SignalP"/>
    </source>
</evidence>
<evidence type="ECO:0000256" key="2">
    <source>
        <dbReference type="ARBA" id="ARBA00022448"/>
    </source>
</evidence>
<dbReference type="PROSITE" id="PS51318">
    <property type="entry name" value="TAT"/>
    <property type="match status" value="1"/>
</dbReference>
<reference evidence="6 7" key="1">
    <citation type="submission" date="2023-03" db="EMBL/GenBank/DDBJ databases">
        <title>Isolation and description of six Streptomyces strains from soil environments, able to metabolize different microbial glucans.</title>
        <authorList>
            <person name="Widen T."/>
            <person name="Larsbrink J."/>
        </authorList>
    </citation>
    <scope>NUCLEOTIDE SEQUENCE [LARGE SCALE GENOMIC DNA]</scope>
    <source>
        <strain evidence="6 7">Alt2</strain>
    </source>
</reference>
<organism evidence="6 7">
    <name type="scientific">Streptomyces poriferorum</name>
    <dbReference type="NCBI Taxonomy" id="2798799"/>
    <lineage>
        <taxon>Bacteria</taxon>
        <taxon>Bacillati</taxon>
        <taxon>Actinomycetota</taxon>
        <taxon>Actinomycetes</taxon>
        <taxon>Kitasatosporales</taxon>
        <taxon>Streptomycetaceae</taxon>
        <taxon>Streptomyces</taxon>
    </lineage>
</organism>
<protein>
    <submittedName>
        <fullName evidence="6">ABC transporter substrate-binding protein</fullName>
    </submittedName>
</protein>
<dbReference type="Pfam" id="PF00496">
    <property type="entry name" value="SBP_bac_5"/>
    <property type="match status" value="1"/>
</dbReference>
<dbReference type="InterPro" id="IPR000914">
    <property type="entry name" value="SBP_5_dom"/>
</dbReference>
<proteinExistence type="inferred from homology"/>
<dbReference type="PANTHER" id="PTHR30290">
    <property type="entry name" value="PERIPLASMIC BINDING COMPONENT OF ABC TRANSPORTER"/>
    <property type="match status" value="1"/>
</dbReference>
<name>A0ABY9J2J3_9ACTN</name>
<evidence type="ECO:0000259" key="5">
    <source>
        <dbReference type="Pfam" id="PF00496"/>
    </source>
</evidence>
<feature type="domain" description="Solute-binding protein family 5" evidence="5">
    <location>
        <begin position="104"/>
        <end position="465"/>
    </location>
</feature>
<evidence type="ECO:0000313" key="7">
    <source>
        <dbReference type="Proteomes" id="UP001235744"/>
    </source>
</evidence>
<evidence type="ECO:0000313" key="6">
    <source>
        <dbReference type="EMBL" id="WLQ61134.1"/>
    </source>
</evidence>
<accession>A0ABY9J2J3</accession>
<dbReference type="CDD" id="cd00995">
    <property type="entry name" value="PBP2_NikA_DppA_OppA_like"/>
    <property type="match status" value="1"/>
</dbReference>
<dbReference type="InterPro" id="IPR030678">
    <property type="entry name" value="Peptide/Ni-bd"/>
</dbReference>
<dbReference type="Proteomes" id="UP001235744">
    <property type="component" value="Chromosome"/>
</dbReference>
<evidence type="ECO:0000256" key="1">
    <source>
        <dbReference type="ARBA" id="ARBA00005695"/>
    </source>
</evidence>
<keyword evidence="7" id="KW-1185">Reference proteome</keyword>
<keyword evidence="2" id="KW-0813">Transport</keyword>
<dbReference type="PANTHER" id="PTHR30290:SF9">
    <property type="entry name" value="OLIGOPEPTIDE-BINDING PROTEIN APPA"/>
    <property type="match status" value="1"/>
</dbReference>
<dbReference type="Gene3D" id="3.90.76.10">
    <property type="entry name" value="Dipeptide-binding Protein, Domain 1"/>
    <property type="match status" value="1"/>
</dbReference>
<comment type="similarity">
    <text evidence="1">Belongs to the bacterial solute-binding protein 5 family.</text>
</comment>
<dbReference type="SUPFAM" id="SSF53850">
    <property type="entry name" value="Periplasmic binding protein-like II"/>
    <property type="match status" value="1"/>
</dbReference>
<dbReference type="EMBL" id="CP120988">
    <property type="protein sequence ID" value="WLQ61134.1"/>
    <property type="molecule type" value="Genomic_DNA"/>
</dbReference>
<dbReference type="InterPro" id="IPR006311">
    <property type="entry name" value="TAT_signal"/>
</dbReference>
<dbReference type="Gene3D" id="3.10.105.10">
    <property type="entry name" value="Dipeptide-binding Protein, Domain 3"/>
    <property type="match status" value="1"/>
</dbReference>
<keyword evidence="3 4" id="KW-0732">Signal</keyword>
<evidence type="ECO:0000256" key="3">
    <source>
        <dbReference type="ARBA" id="ARBA00022729"/>
    </source>
</evidence>
<dbReference type="RefSeq" id="WP_306068755.1">
    <property type="nucleotide sequence ID" value="NZ_CP120988.1"/>
</dbReference>
<dbReference type="PIRSF" id="PIRSF002741">
    <property type="entry name" value="MppA"/>
    <property type="match status" value="1"/>
</dbReference>
<sequence>MTSEPGGNLSRRRLLRLTGAGLGVLAASGVLAACAPPPAKESGDGATGSGAGARGADVPIDSLTLALPSSLSTLDVGRESGVLNYLVAVLAQESLLSVDPSGKLGPGLASSWKQPDARTYVYTLRRGVTFTDGTPFTADDVVASIDAIRDPKNGSALGYAYAGVESVKSTGDHEVTIRLKAPDAMFAWTTTAGGLLVSSRAFLTRNKGRIGTAKTLLLGTGPYRITEFAADDHVLLERNDAWWGEKPAVRKLKLSFVPDAGTRLVAMKSGAVDGALGLASDEARGWESDARVTYTGDRSVVSLAFDTAKAPFDDLHVRRAIAHAADREGMVKGILHGKAEVADALPSREMWGDLMPASEVSSGYDAIPALSFDLDAARAELDKSSAKDGFTAELHYPNSGPQLGKAALALAASLKEIGITLNVKEITLEQWVAELGSGKQPLQFLWYFPVTGDPAELADPYLNAAATATDIAHYDNSTVNTALDTAKSATDKDVRARELMKAVQTAGADLPYLPLWWARTASAFSKEFVLLDQGPFAFIGPWATRIRKSA</sequence>
<feature type="signal peptide" evidence="4">
    <location>
        <begin position="1"/>
        <end position="32"/>
    </location>
</feature>
<dbReference type="InterPro" id="IPR039424">
    <property type="entry name" value="SBP_5"/>
</dbReference>
<dbReference type="Gene3D" id="3.40.190.10">
    <property type="entry name" value="Periplasmic binding protein-like II"/>
    <property type="match status" value="1"/>
</dbReference>